<gene>
    <name evidence="2" type="ORF">GCM10011498_00280</name>
</gene>
<dbReference type="RefSeq" id="WP_188669738.1">
    <property type="nucleotide sequence ID" value="NZ_BMKA01000001.1"/>
</dbReference>
<keyword evidence="1" id="KW-0472">Membrane</keyword>
<comment type="caution">
    <text evidence="2">The sequence shown here is derived from an EMBL/GenBank/DDBJ whole genome shotgun (WGS) entry which is preliminary data.</text>
</comment>
<keyword evidence="1" id="KW-1133">Transmembrane helix</keyword>
<organism evidence="2 3">
    <name type="scientific">Neptunicoccus cionae</name>
    <dbReference type="NCBI Taxonomy" id="2035344"/>
    <lineage>
        <taxon>Bacteria</taxon>
        <taxon>Pseudomonadati</taxon>
        <taxon>Pseudomonadota</taxon>
        <taxon>Alphaproteobacteria</taxon>
        <taxon>Rhodobacterales</taxon>
        <taxon>Paracoccaceae</taxon>
        <taxon>Neptunicoccus</taxon>
    </lineage>
</organism>
<proteinExistence type="predicted"/>
<dbReference type="Proteomes" id="UP000628017">
    <property type="component" value="Unassembled WGS sequence"/>
</dbReference>
<evidence type="ECO:0000313" key="2">
    <source>
        <dbReference type="EMBL" id="GGA04901.1"/>
    </source>
</evidence>
<reference evidence="2" key="1">
    <citation type="journal article" date="2014" name="Int. J. Syst. Evol. Microbiol.">
        <title>Complete genome sequence of Corynebacterium casei LMG S-19264T (=DSM 44701T), isolated from a smear-ripened cheese.</title>
        <authorList>
            <consortium name="US DOE Joint Genome Institute (JGI-PGF)"/>
            <person name="Walter F."/>
            <person name="Albersmeier A."/>
            <person name="Kalinowski J."/>
            <person name="Ruckert C."/>
        </authorList>
    </citation>
    <scope>NUCLEOTIDE SEQUENCE</scope>
    <source>
        <strain evidence="2">CGMCC 1.15880</strain>
    </source>
</reference>
<accession>A0A916QSP8</accession>
<evidence type="ECO:0000256" key="1">
    <source>
        <dbReference type="SAM" id="Phobius"/>
    </source>
</evidence>
<dbReference type="EMBL" id="BMKA01000001">
    <property type="protein sequence ID" value="GGA04901.1"/>
    <property type="molecule type" value="Genomic_DNA"/>
</dbReference>
<evidence type="ECO:0000313" key="3">
    <source>
        <dbReference type="Proteomes" id="UP000628017"/>
    </source>
</evidence>
<reference evidence="2" key="2">
    <citation type="submission" date="2020-09" db="EMBL/GenBank/DDBJ databases">
        <authorList>
            <person name="Sun Q."/>
            <person name="Zhou Y."/>
        </authorList>
    </citation>
    <scope>NUCLEOTIDE SEQUENCE</scope>
    <source>
        <strain evidence="2">CGMCC 1.15880</strain>
    </source>
</reference>
<name>A0A916QSP8_9RHOB</name>
<dbReference type="AlphaFoldDB" id="A0A916QSP8"/>
<keyword evidence="3" id="KW-1185">Reference proteome</keyword>
<keyword evidence="1" id="KW-0812">Transmembrane</keyword>
<feature type="transmembrane region" description="Helical" evidence="1">
    <location>
        <begin position="32"/>
        <end position="50"/>
    </location>
</feature>
<protein>
    <submittedName>
        <fullName evidence="2">Uncharacterized protein</fullName>
    </submittedName>
</protein>
<sequence>MERVADLILWPGTKICEHLDIDPKGDLGLLRSFFNMLFWLPLGLIVVWMFN</sequence>